<proteinExistence type="predicted"/>
<evidence type="ECO:0000256" key="4">
    <source>
        <dbReference type="ARBA" id="ARBA00022989"/>
    </source>
</evidence>
<sequence>MTLLIIFLLLSILFSFLCSIWEAVLLSITPSYSKRLAREGSKTGIFFEEAKKDIDRPLSAILTLNTIAHTVGAIGVGAQAGRIWGDNYINILGFNLSYESIVASVMTLAILILSEIIPKTIGANNWKTLAGFTATSLKILLFILTPFVWLSQLITRSLKKNKDESVLSRSDFKAMAQSVEESGELQKSEYKIIKNLLGFEELKAEDIMTPRTVIVMAEENETIQDYYESVNKQMPYSRIPLYSETHDNVTGKLLKDDLLLNLVEGNGHKKLKDIKRPISAVQEDLSLPFLFEKLVQKNNHLSIVVDDYGMIQGLVTMEDLIETLFGREIMDESDNITDLQAYAREQWKKRAKNLGMEE</sequence>
<evidence type="ECO:0000256" key="2">
    <source>
        <dbReference type="ARBA" id="ARBA00022692"/>
    </source>
</evidence>
<evidence type="ECO:0000256" key="9">
    <source>
        <dbReference type="SAM" id="Phobius"/>
    </source>
</evidence>
<dbReference type="InterPro" id="IPR046342">
    <property type="entry name" value="CBS_dom_sf"/>
</dbReference>
<comment type="caution">
    <text evidence="12">The sequence shown here is derived from an EMBL/GenBank/DDBJ whole genome shotgun (WGS) entry which is preliminary data.</text>
</comment>
<feature type="transmembrane region" description="Helical" evidence="9">
    <location>
        <begin position="96"/>
        <end position="117"/>
    </location>
</feature>
<evidence type="ECO:0000313" key="13">
    <source>
        <dbReference type="Proteomes" id="UP001152599"/>
    </source>
</evidence>
<accession>A0A9X4MUJ0</accession>
<dbReference type="Pfam" id="PF00571">
    <property type="entry name" value="CBS"/>
    <property type="match status" value="1"/>
</dbReference>
<dbReference type="Pfam" id="PF01595">
    <property type="entry name" value="CNNM"/>
    <property type="match status" value="1"/>
</dbReference>
<dbReference type="PANTHER" id="PTHR22777">
    <property type="entry name" value="HEMOLYSIN-RELATED"/>
    <property type="match status" value="1"/>
</dbReference>
<feature type="domain" description="CNNM transmembrane" evidence="11">
    <location>
        <begin position="1"/>
        <end position="189"/>
    </location>
</feature>
<dbReference type="SUPFAM" id="SSF54631">
    <property type="entry name" value="CBS-domain pair"/>
    <property type="match status" value="1"/>
</dbReference>
<organism evidence="12 13">
    <name type="scientific">Profundicola chukchiensis</name>
    <dbReference type="NCBI Taxonomy" id="2961959"/>
    <lineage>
        <taxon>Bacteria</taxon>
        <taxon>Pseudomonadati</taxon>
        <taxon>Bacteroidota</taxon>
        <taxon>Flavobacteriia</taxon>
        <taxon>Flavobacteriales</taxon>
        <taxon>Weeksellaceae</taxon>
        <taxon>Profundicola</taxon>
    </lineage>
</organism>
<evidence type="ECO:0000256" key="8">
    <source>
        <dbReference type="PROSITE-ProRule" id="PRU01193"/>
    </source>
</evidence>
<keyword evidence="3" id="KW-0677">Repeat</keyword>
<dbReference type="Proteomes" id="UP001152599">
    <property type="component" value="Unassembled WGS sequence"/>
</dbReference>
<dbReference type="InterPro" id="IPR002550">
    <property type="entry name" value="CNNM"/>
</dbReference>
<evidence type="ECO:0000256" key="6">
    <source>
        <dbReference type="ARBA" id="ARBA00023136"/>
    </source>
</evidence>
<name>A0A9X4MUJ0_9FLAO</name>
<keyword evidence="4 8" id="KW-1133">Transmembrane helix</keyword>
<evidence type="ECO:0000256" key="1">
    <source>
        <dbReference type="ARBA" id="ARBA00004141"/>
    </source>
</evidence>
<keyword evidence="13" id="KW-1185">Reference proteome</keyword>
<dbReference type="CDD" id="cd04590">
    <property type="entry name" value="CBS_pair_CorC_HlyC_assoc"/>
    <property type="match status" value="1"/>
</dbReference>
<feature type="domain" description="CBS" evidence="10">
    <location>
        <begin position="274"/>
        <end position="332"/>
    </location>
</feature>
<evidence type="ECO:0000256" key="7">
    <source>
        <dbReference type="PROSITE-ProRule" id="PRU00703"/>
    </source>
</evidence>
<dbReference type="Gene3D" id="3.10.580.10">
    <property type="entry name" value="CBS-domain"/>
    <property type="match status" value="1"/>
</dbReference>
<evidence type="ECO:0000256" key="3">
    <source>
        <dbReference type="ARBA" id="ARBA00022737"/>
    </source>
</evidence>
<evidence type="ECO:0000256" key="5">
    <source>
        <dbReference type="ARBA" id="ARBA00023122"/>
    </source>
</evidence>
<dbReference type="PROSITE" id="PS51371">
    <property type="entry name" value="CBS"/>
    <property type="match status" value="1"/>
</dbReference>
<keyword evidence="2 8" id="KW-0812">Transmembrane</keyword>
<feature type="transmembrane region" description="Helical" evidence="9">
    <location>
        <begin position="129"/>
        <end position="150"/>
    </location>
</feature>
<evidence type="ECO:0000259" key="10">
    <source>
        <dbReference type="PROSITE" id="PS51371"/>
    </source>
</evidence>
<dbReference type="InterPro" id="IPR000644">
    <property type="entry name" value="CBS_dom"/>
</dbReference>
<dbReference type="PANTHER" id="PTHR22777:SF4">
    <property type="entry name" value="UPF0053 PROTEIN SLL1254"/>
    <property type="match status" value="1"/>
</dbReference>
<dbReference type="AlphaFoldDB" id="A0A9X4MUJ0"/>
<dbReference type="PROSITE" id="PS51846">
    <property type="entry name" value="CNNM"/>
    <property type="match status" value="1"/>
</dbReference>
<protein>
    <submittedName>
        <fullName evidence="12">CNNM domain-containing protein</fullName>
    </submittedName>
</protein>
<keyword evidence="5 7" id="KW-0129">CBS domain</keyword>
<dbReference type="RefSeq" id="WP_304416559.1">
    <property type="nucleotide sequence ID" value="NZ_JANAIE010000003.1"/>
</dbReference>
<dbReference type="InterPro" id="IPR044751">
    <property type="entry name" value="Ion_transp-like_CBS"/>
</dbReference>
<gene>
    <name evidence="12" type="ORF">NMK71_01535</name>
</gene>
<evidence type="ECO:0000313" key="12">
    <source>
        <dbReference type="EMBL" id="MDG4945083.1"/>
    </source>
</evidence>
<reference evidence="12" key="1">
    <citation type="submission" date="2022-07" db="EMBL/GenBank/DDBJ databases">
        <title>Description and genome-wide analysis of Profundicola chukchiensis gen. nov., sp. nov., marine bacteria isolated from bottom sediments of the Chukchi Sea.</title>
        <authorList>
            <person name="Romanenko L."/>
            <person name="Otstavnykh N."/>
            <person name="Kurilenko V."/>
            <person name="Eremeev V."/>
            <person name="Velansky P."/>
            <person name="Mikhailov V."/>
            <person name="Isaeva M."/>
        </authorList>
    </citation>
    <scope>NUCLEOTIDE SEQUENCE</scope>
    <source>
        <strain evidence="12">KMM 9713</strain>
    </source>
</reference>
<dbReference type="EMBL" id="JANCMU010000001">
    <property type="protein sequence ID" value="MDG4945083.1"/>
    <property type="molecule type" value="Genomic_DNA"/>
</dbReference>
<evidence type="ECO:0000259" key="11">
    <source>
        <dbReference type="PROSITE" id="PS51846"/>
    </source>
</evidence>
<comment type="subcellular location">
    <subcellularLocation>
        <location evidence="1">Membrane</location>
        <topology evidence="1">Multi-pass membrane protein</topology>
    </subcellularLocation>
</comment>
<dbReference type="GO" id="GO:0005886">
    <property type="term" value="C:plasma membrane"/>
    <property type="evidence" value="ECO:0007669"/>
    <property type="project" value="TreeGrafter"/>
</dbReference>
<keyword evidence="6 8" id="KW-0472">Membrane</keyword>